<dbReference type="Proteomes" id="UP000269396">
    <property type="component" value="Unassembled WGS sequence"/>
</dbReference>
<accession>A0A3P8KNY8</accession>
<dbReference type="EMBL" id="UZAL01044046">
    <property type="protein sequence ID" value="VDP82039.1"/>
    <property type="molecule type" value="Genomic_DNA"/>
</dbReference>
<sequence>MENQDDSDCFKNLYNGIAFSPLTSILWNKSNVTLYFANTRCFIS</sequence>
<keyword evidence="2" id="KW-1185">Reference proteome</keyword>
<proteinExistence type="predicted"/>
<gene>
    <name evidence="1" type="ORF">SMTD_LOCUS20284</name>
</gene>
<reference evidence="1 2" key="1">
    <citation type="submission" date="2018-11" db="EMBL/GenBank/DDBJ databases">
        <authorList>
            <consortium name="Pathogen Informatics"/>
        </authorList>
    </citation>
    <scope>NUCLEOTIDE SEQUENCE [LARGE SCALE GENOMIC DNA]</scope>
    <source>
        <strain>Denwood</strain>
        <strain evidence="2">Zambia</strain>
    </source>
</reference>
<protein>
    <submittedName>
        <fullName evidence="1">Uncharacterized protein</fullName>
    </submittedName>
</protein>
<dbReference type="AlphaFoldDB" id="A0A3P8KNY8"/>
<evidence type="ECO:0000313" key="1">
    <source>
        <dbReference type="EMBL" id="VDP82039.1"/>
    </source>
</evidence>
<organism evidence="1 2">
    <name type="scientific">Schistosoma mattheei</name>
    <dbReference type="NCBI Taxonomy" id="31246"/>
    <lineage>
        <taxon>Eukaryota</taxon>
        <taxon>Metazoa</taxon>
        <taxon>Spiralia</taxon>
        <taxon>Lophotrochozoa</taxon>
        <taxon>Platyhelminthes</taxon>
        <taxon>Trematoda</taxon>
        <taxon>Digenea</taxon>
        <taxon>Strigeidida</taxon>
        <taxon>Schistosomatoidea</taxon>
        <taxon>Schistosomatidae</taxon>
        <taxon>Schistosoma</taxon>
    </lineage>
</organism>
<evidence type="ECO:0000313" key="2">
    <source>
        <dbReference type="Proteomes" id="UP000269396"/>
    </source>
</evidence>
<name>A0A3P8KNY8_9TREM</name>